<proteinExistence type="predicted"/>
<dbReference type="KEGG" id="senf:GJR95_02740"/>
<keyword evidence="1" id="KW-1133">Transmembrane helix</keyword>
<name>A0A6P1VQM1_9BACT</name>
<dbReference type="Proteomes" id="UP000464577">
    <property type="component" value="Chromosome"/>
</dbReference>
<dbReference type="EMBL" id="CP045997">
    <property type="protein sequence ID" value="QHV94007.1"/>
    <property type="molecule type" value="Genomic_DNA"/>
</dbReference>
<keyword evidence="3" id="KW-1185">Reference proteome</keyword>
<feature type="transmembrane region" description="Helical" evidence="1">
    <location>
        <begin position="40"/>
        <end position="57"/>
    </location>
</feature>
<gene>
    <name evidence="2" type="ORF">GJR95_02740</name>
</gene>
<sequence length="61" mass="6455">MVSTSVLGISNAWVFLPNSEMAFLAVAVGVTAALFQTRKLIPALIALCFVTYGLGRLRSAP</sequence>
<dbReference type="RefSeq" id="WP_162384429.1">
    <property type="nucleotide sequence ID" value="NZ_CP045997.1"/>
</dbReference>
<dbReference type="AlphaFoldDB" id="A0A6P1VQM1"/>
<feature type="transmembrane region" description="Helical" evidence="1">
    <location>
        <begin position="12"/>
        <end position="34"/>
    </location>
</feature>
<protein>
    <submittedName>
        <fullName evidence="2">Uncharacterized protein</fullName>
    </submittedName>
</protein>
<keyword evidence="1" id="KW-0812">Transmembrane</keyword>
<organism evidence="2 3">
    <name type="scientific">Spirosoma endbachense</name>
    <dbReference type="NCBI Taxonomy" id="2666025"/>
    <lineage>
        <taxon>Bacteria</taxon>
        <taxon>Pseudomonadati</taxon>
        <taxon>Bacteroidota</taxon>
        <taxon>Cytophagia</taxon>
        <taxon>Cytophagales</taxon>
        <taxon>Cytophagaceae</taxon>
        <taxon>Spirosoma</taxon>
    </lineage>
</organism>
<reference evidence="2 3" key="1">
    <citation type="submission" date="2019-11" db="EMBL/GenBank/DDBJ databases">
        <title>Spirosoma endbachense sp. nov., isolated from a natural salt meadow.</title>
        <authorList>
            <person name="Rojas J."/>
            <person name="Ambika Manirajan B."/>
            <person name="Ratering S."/>
            <person name="Suarez C."/>
            <person name="Geissler-Plaum R."/>
            <person name="Schnell S."/>
        </authorList>
    </citation>
    <scope>NUCLEOTIDE SEQUENCE [LARGE SCALE GENOMIC DNA]</scope>
    <source>
        <strain evidence="2 3">I-24</strain>
    </source>
</reference>
<evidence type="ECO:0000313" key="3">
    <source>
        <dbReference type="Proteomes" id="UP000464577"/>
    </source>
</evidence>
<evidence type="ECO:0000256" key="1">
    <source>
        <dbReference type="SAM" id="Phobius"/>
    </source>
</evidence>
<keyword evidence="1" id="KW-0472">Membrane</keyword>
<accession>A0A6P1VQM1</accession>
<evidence type="ECO:0000313" key="2">
    <source>
        <dbReference type="EMBL" id="QHV94007.1"/>
    </source>
</evidence>